<feature type="domain" description="RING-type" evidence="2">
    <location>
        <begin position="204"/>
        <end position="239"/>
    </location>
</feature>
<keyword evidence="1" id="KW-0863">Zinc-finger</keyword>
<dbReference type="RefSeq" id="YP_762429.1">
    <property type="nucleotide sequence ID" value="NC_008361.1"/>
</dbReference>
<evidence type="ECO:0000259" key="2">
    <source>
        <dbReference type="PROSITE" id="PS50089"/>
    </source>
</evidence>
<name>Q0E527_SFAVA</name>
<gene>
    <name evidence="3" type="primary">ORF074</name>
</gene>
<dbReference type="PROSITE" id="PS50089">
    <property type="entry name" value="ZF_RING_2"/>
    <property type="match status" value="1"/>
</dbReference>
<evidence type="ECO:0000313" key="4">
    <source>
        <dbReference type="Proteomes" id="UP000008030"/>
    </source>
</evidence>
<dbReference type="GeneID" id="4306240"/>
<organismHost>
    <name type="scientific">Spodoptera frugiperda</name>
    <name type="common">Fall armyworm</name>
    <dbReference type="NCBI Taxonomy" id="7108"/>
</organismHost>
<protein>
    <submittedName>
        <fullName evidence="3">27.4 Inhibitor of apoptosis/ RING/U box</fullName>
    </submittedName>
</protein>
<dbReference type="KEGG" id="vg:4306240"/>
<proteinExistence type="predicted"/>
<organism evidence="3 4">
    <name type="scientific">Spodoptera frugiperda ascovirus 1a</name>
    <name type="common">SfAV-1a</name>
    <dbReference type="NCBI Taxonomy" id="113370"/>
    <lineage>
        <taxon>Viruses</taxon>
        <taxon>Varidnaviria</taxon>
        <taxon>Bamfordvirae</taxon>
        <taxon>Nucleocytoviricota</taxon>
        <taxon>Megaviricetes</taxon>
        <taxon>Pimascovirales</taxon>
        <taxon>Pimascovirales incertae sedis</taxon>
        <taxon>Ascoviridae</taxon>
        <taxon>Ascovirus</taxon>
        <taxon>Ascovirus sfav1a</taxon>
    </lineage>
</organism>
<dbReference type="Gene3D" id="3.30.40.10">
    <property type="entry name" value="Zinc/RING finger domain, C3HC4 (zinc finger)"/>
    <property type="match status" value="1"/>
</dbReference>
<keyword evidence="1" id="KW-0862">Zinc</keyword>
<dbReference type="InterPro" id="IPR001841">
    <property type="entry name" value="Znf_RING"/>
</dbReference>
<keyword evidence="1" id="KW-0479">Metal-binding</keyword>
<evidence type="ECO:0000313" key="3">
    <source>
        <dbReference type="EMBL" id="CAL44674.1"/>
    </source>
</evidence>
<keyword evidence="4" id="KW-1185">Reference proteome</keyword>
<accession>Q0E527</accession>
<dbReference type="GO" id="GO:0008270">
    <property type="term" value="F:zinc ion binding"/>
    <property type="evidence" value="ECO:0007669"/>
    <property type="project" value="UniProtKB-KW"/>
</dbReference>
<sequence length="250" mass="27422">MERFNVDSLTPASLDFLESIVGVLRNVQSAATSSSSSPDVISVRVSDVVGVLRGGIGLLEELQRQRSSAQEQAAARPPPSPVAEENVVVRAESPSILSDYVPFSGGNITLEDYDLNSDAEDEIADSDDDNFERSDDLVLPNRRCYDVTVRRRRIARSPPPTGSSKKRISEQVRRAMLRHAANTGGAVARCLRETRYEYYSEAKCCVCLTNDANCTLLPCAHRSMCKRCVGRVSCCPQCRAGFVATINRCQ</sequence>
<dbReference type="Pfam" id="PF13920">
    <property type="entry name" value="zf-C3HC4_3"/>
    <property type="match status" value="1"/>
</dbReference>
<dbReference type="OrthoDB" id="36533at10239"/>
<dbReference type="EMBL" id="AM398843">
    <property type="protein sequence ID" value="CAL44674.1"/>
    <property type="molecule type" value="Genomic_DNA"/>
</dbReference>
<dbReference type="InterPro" id="IPR013083">
    <property type="entry name" value="Znf_RING/FYVE/PHD"/>
</dbReference>
<evidence type="ECO:0000256" key="1">
    <source>
        <dbReference type="PROSITE-ProRule" id="PRU00175"/>
    </source>
</evidence>
<dbReference type="Proteomes" id="UP000008030">
    <property type="component" value="Segment"/>
</dbReference>
<reference evidence="3 4" key="1">
    <citation type="journal article" date="2006" name="J. Virol.">
        <title>Genomic sequence of Spodoptera frugiperda Ascovirus 1a, an enveloped, double-stranded DNA insect virus that manipulates apoptosis for viral reproduction.</title>
        <authorList>
            <person name="Bideshi D.K."/>
            <person name="Demattei M.V."/>
            <person name="Rouleux-Bonnin F."/>
            <person name="Stasiak K."/>
            <person name="Tan Y."/>
            <person name="Bigot S."/>
            <person name="Bigot Y."/>
            <person name="Federici B.A."/>
        </authorList>
    </citation>
    <scope>NUCLEOTIDE SEQUENCE [LARGE SCALE GENOMIC DNA]</scope>
    <source>
        <strain evidence="4">SvAV-1a</strain>
    </source>
</reference>